<evidence type="ECO:0000259" key="3">
    <source>
        <dbReference type="Pfam" id="PF10708"/>
    </source>
</evidence>
<keyword evidence="2" id="KW-0812">Transmembrane</keyword>
<evidence type="ECO:0000256" key="1">
    <source>
        <dbReference type="SAM" id="MobiDB-lite"/>
    </source>
</evidence>
<dbReference type="Proteomes" id="UP000562352">
    <property type="component" value="Unassembled WGS sequence"/>
</dbReference>
<feature type="compositionally biased region" description="Low complexity" evidence="1">
    <location>
        <begin position="33"/>
        <end position="50"/>
    </location>
</feature>
<proteinExistence type="predicted"/>
<evidence type="ECO:0000313" key="4">
    <source>
        <dbReference type="EMBL" id="MBB5962319.1"/>
    </source>
</evidence>
<keyword evidence="2" id="KW-0472">Membrane</keyword>
<keyword evidence="5" id="KW-1185">Reference proteome</keyword>
<feature type="compositionally biased region" description="Low complexity" evidence="1">
    <location>
        <begin position="124"/>
        <end position="143"/>
    </location>
</feature>
<reference evidence="4 5" key="1">
    <citation type="submission" date="2020-08" db="EMBL/GenBank/DDBJ databases">
        <title>Genomic Encyclopedia of Type Strains, Phase III (KMG-III): the genomes of soil and plant-associated and newly described type strains.</title>
        <authorList>
            <person name="Whitman W."/>
        </authorList>
    </citation>
    <scope>NUCLEOTIDE SEQUENCE [LARGE SCALE GENOMIC DNA]</scope>
    <source>
        <strain evidence="4 5">CECT 3303</strain>
    </source>
</reference>
<accession>A0A841CYE0</accession>
<dbReference type="EMBL" id="JACHJJ010000004">
    <property type="protein sequence ID" value="MBB5962319.1"/>
    <property type="molecule type" value="Genomic_DNA"/>
</dbReference>
<feature type="compositionally biased region" description="Low complexity" evidence="1">
    <location>
        <begin position="178"/>
        <end position="197"/>
    </location>
</feature>
<protein>
    <recommendedName>
        <fullName evidence="3">DUF2510 domain-containing protein</fullName>
    </recommendedName>
</protein>
<feature type="domain" description="DUF2510" evidence="3">
    <location>
        <begin position="7"/>
        <end position="38"/>
    </location>
</feature>
<feature type="region of interest" description="Disordered" evidence="1">
    <location>
        <begin position="1"/>
        <end position="144"/>
    </location>
</feature>
<dbReference type="Pfam" id="PF10708">
    <property type="entry name" value="DUF2510"/>
    <property type="match status" value="1"/>
</dbReference>
<keyword evidence="2" id="KW-1133">Transmembrane helix</keyword>
<gene>
    <name evidence="4" type="ORF">FHS22_001580</name>
</gene>
<name>A0A841CYE0_PLAVE</name>
<dbReference type="RefSeq" id="WP_221473380.1">
    <property type="nucleotide sequence ID" value="NZ_BAAAWZ010000001.1"/>
</dbReference>
<evidence type="ECO:0000313" key="5">
    <source>
        <dbReference type="Proteomes" id="UP000562352"/>
    </source>
</evidence>
<organism evidence="4 5">
    <name type="scientific">Planomonospora venezuelensis</name>
    <dbReference type="NCBI Taxonomy" id="1999"/>
    <lineage>
        <taxon>Bacteria</taxon>
        <taxon>Bacillati</taxon>
        <taxon>Actinomycetota</taxon>
        <taxon>Actinomycetes</taxon>
        <taxon>Streptosporangiales</taxon>
        <taxon>Streptosporangiaceae</taxon>
        <taxon>Planomonospora</taxon>
    </lineage>
</organism>
<sequence>MTTQTPAGWYPDPYGSPQLRWWDGNQWTDATHPTDAPAGQDAAPAPQTGPSSPPAGTAPQGMAAPGTAPQGMAAPGTAPQSAVPQAVSVPPQGGTTAQFQQPQWGGAPGGMPAGPVGPGGAGGASQPPVQGYGAPAGHPAPAGSGKSRLPWILGGAGAVVLVAVIVVAAVFLVGADRTSTASSPTTRPSASATTQQPTPTPTPTPTPDLTTSPVPPPAQLPQPDGGRITDPVTGLSYDSPDDRWQVPQVNAPGPLGLTWTSGVVTMSHEDYDDKGSDWLGNIYTAELPDGFDYSGAESMKGTLATLLHAIEPVYYEPQHARDVVEDKALTIGGRPARQLTLELDFSRSSELYGWKWKKERVTFVLVDRGAGKRPALLYMSVPDNLDFSVTERVLKSLKIK</sequence>
<evidence type="ECO:0000256" key="2">
    <source>
        <dbReference type="SAM" id="Phobius"/>
    </source>
</evidence>
<comment type="caution">
    <text evidence="4">The sequence shown here is derived from an EMBL/GenBank/DDBJ whole genome shotgun (WGS) entry which is preliminary data.</text>
</comment>
<dbReference type="InterPro" id="IPR018929">
    <property type="entry name" value="DUF2510"/>
</dbReference>
<dbReference type="AlphaFoldDB" id="A0A841CYE0"/>
<feature type="region of interest" description="Disordered" evidence="1">
    <location>
        <begin position="178"/>
        <end position="233"/>
    </location>
</feature>
<feature type="transmembrane region" description="Helical" evidence="2">
    <location>
        <begin position="151"/>
        <end position="175"/>
    </location>
</feature>
<feature type="compositionally biased region" description="Gly residues" evidence="1">
    <location>
        <begin position="106"/>
        <end position="123"/>
    </location>
</feature>